<feature type="compositionally biased region" description="Low complexity" evidence="1">
    <location>
        <begin position="389"/>
        <end position="417"/>
    </location>
</feature>
<comment type="caution">
    <text evidence="2">The sequence shown here is derived from an EMBL/GenBank/DDBJ whole genome shotgun (WGS) entry which is preliminary data.</text>
</comment>
<feature type="compositionally biased region" description="Low complexity" evidence="1">
    <location>
        <begin position="369"/>
        <end position="379"/>
    </location>
</feature>
<proteinExistence type="predicted"/>
<feature type="region of interest" description="Disordered" evidence="1">
    <location>
        <begin position="369"/>
        <end position="435"/>
    </location>
</feature>
<dbReference type="Proteomes" id="UP000664859">
    <property type="component" value="Unassembled WGS sequence"/>
</dbReference>
<sequence>MGGGISLLPEPDDRIANCIKALCLNNTELAQAFDIFQAHDTAKKGTIPLATFYKMIGERKSMFGDSIFDLLGVRDTREIDFGEWLQAIVTYCLFDESDVLKYCFYILDREKQQLRKGAVGGAKADAFIKERYIVMDESKLLADLLYNVDCKRRPSGNTRNGYIVMDELKLLADMLYDVDPKRGPSGNTRIALNKVPVQADGKIEFWELELFNKAFPSLLYPAFRMQVKMTQLVWGEDWWDRRRRMLNEDVATRKELERLALEADKKRRRKAYDQRVRRKLGVARFYCCPWAVDRYQELHPMDPPPLTPAQLAAMAAAQKTEAQLSAAKAKLKRVMDMQMLIPETEEYRRYKERVAQRNAAVTTAAAATGAAAPASPASSGGSGGGGGAAAAAAAAQAGRAARTVKPRGAAAAAAGETAAERRLRQEKRRQAREGV</sequence>
<protein>
    <recommendedName>
        <fullName evidence="4">EF-hand domain-containing protein</fullName>
    </recommendedName>
</protein>
<dbReference type="OrthoDB" id="191686at2759"/>
<organism evidence="2 3">
    <name type="scientific">Tribonema minus</name>
    <dbReference type="NCBI Taxonomy" id="303371"/>
    <lineage>
        <taxon>Eukaryota</taxon>
        <taxon>Sar</taxon>
        <taxon>Stramenopiles</taxon>
        <taxon>Ochrophyta</taxon>
        <taxon>PX clade</taxon>
        <taxon>Xanthophyceae</taxon>
        <taxon>Tribonematales</taxon>
        <taxon>Tribonemataceae</taxon>
        <taxon>Tribonema</taxon>
    </lineage>
</organism>
<reference evidence="2" key="1">
    <citation type="submission" date="2021-02" db="EMBL/GenBank/DDBJ databases">
        <title>First Annotated Genome of the Yellow-green Alga Tribonema minus.</title>
        <authorList>
            <person name="Mahan K.M."/>
        </authorList>
    </citation>
    <scope>NUCLEOTIDE SEQUENCE</scope>
    <source>
        <strain evidence="2">UTEX B ZZ1240</strain>
    </source>
</reference>
<evidence type="ECO:0008006" key="4">
    <source>
        <dbReference type="Google" id="ProtNLM"/>
    </source>
</evidence>
<dbReference type="InterPro" id="IPR011992">
    <property type="entry name" value="EF-hand-dom_pair"/>
</dbReference>
<dbReference type="SUPFAM" id="SSF47473">
    <property type="entry name" value="EF-hand"/>
    <property type="match status" value="1"/>
</dbReference>
<feature type="compositionally biased region" description="Basic residues" evidence="1">
    <location>
        <begin position="424"/>
        <end position="435"/>
    </location>
</feature>
<name>A0A835ZCW1_9STRA</name>
<dbReference type="AlphaFoldDB" id="A0A835ZCW1"/>
<evidence type="ECO:0000313" key="2">
    <source>
        <dbReference type="EMBL" id="KAG5191421.1"/>
    </source>
</evidence>
<dbReference type="EMBL" id="JAFCMP010000020">
    <property type="protein sequence ID" value="KAG5191421.1"/>
    <property type="molecule type" value="Genomic_DNA"/>
</dbReference>
<dbReference type="Gene3D" id="1.10.238.10">
    <property type="entry name" value="EF-hand"/>
    <property type="match status" value="1"/>
</dbReference>
<gene>
    <name evidence="2" type="ORF">JKP88DRAFT_285228</name>
</gene>
<evidence type="ECO:0000256" key="1">
    <source>
        <dbReference type="SAM" id="MobiDB-lite"/>
    </source>
</evidence>
<accession>A0A835ZCW1</accession>
<keyword evidence="3" id="KW-1185">Reference proteome</keyword>
<evidence type="ECO:0000313" key="3">
    <source>
        <dbReference type="Proteomes" id="UP000664859"/>
    </source>
</evidence>